<dbReference type="Gene3D" id="2.40.50.100">
    <property type="match status" value="1"/>
</dbReference>
<reference evidence="5 6" key="1">
    <citation type="submission" date="2016-10" db="EMBL/GenBank/DDBJ databases">
        <title>Proteomics and genomics reveal pathogen-plant mechanisms compatible with a hemibiotrophic lifestyle of Diplodia corticola.</title>
        <authorList>
            <person name="Fernandes I."/>
            <person name="De Jonge R."/>
            <person name="Van De Peer Y."/>
            <person name="Devreese B."/>
            <person name="Alves A."/>
            <person name="Esteves A.C."/>
        </authorList>
    </citation>
    <scope>NUCLEOTIDE SEQUENCE [LARGE SCALE GENOMIC DNA]</scope>
    <source>
        <strain evidence="5 6">CBS 112549</strain>
    </source>
</reference>
<accession>A0A1J9QJF4</accession>
<dbReference type="OrthoDB" id="6373771at2759"/>
<dbReference type="Gene3D" id="1.10.287.470">
    <property type="entry name" value="Helix hairpin bin"/>
    <property type="match status" value="1"/>
</dbReference>
<dbReference type="InterPro" id="IPR058792">
    <property type="entry name" value="Beta-barrel_RND_2"/>
</dbReference>
<proteinExistence type="predicted"/>
<dbReference type="Gene3D" id="2.40.420.20">
    <property type="match status" value="1"/>
</dbReference>
<dbReference type="InterPro" id="IPR058624">
    <property type="entry name" value="MdtA-like_HH"/>
</dbReference>
<dbReference type="Gene3D" id="2.40.30.170">
    <property type="match status" value="1"/>
</dbReference>
<dbReference type="Proteomes" id="UP000183809">
    <property type="component" value="Unassembled WGS sequence"/>
</dbReference>
<dbReference type="PANTHER" id="PTHR30469:SF38">
    <property type="entry name" value="HLYD FAMILY SECRETION PROTEIN"/>
    <property type="match status" value="1"/>
</dbReference>
<feature type="non-terminal residue" evidence="5">
    <location>
        <position position="1"/>
    </location>
</feature>
<organism evidence="5 6">
    <name type="scientific">Diplodia corticola</name>
    <dbReference type="NCBI Taxonomy" id="236234"/>
    <lineage>
        <taxon>Eukaryota</taxon>
        <taxon>Fungi</taxon>
        <taxon>Dikarya</taxon>
        <taxon>Ascomycota</taxon>
        <taxon>Pezizomycotina</taxon>
        <taxon>Dothideomycetes</taxon>
        <taxon>Dothideomycetes incertae sedis</taxon>
        <taxon>Botryosphaeriales</taxon>
        <taxon>Botryosphaeriaceae</taxon>
        <taxon>Diplodia</taxon>
    </lineage>
</organism>
<evidence type="ECO:0000259" key="4">
    <source>
        <dbReference type="Pfam" id="PF25967"/>
    </source>
</evidence>
<dbReference type="GO" id="GO:1990281">
    <property type="term" value="C:efflux pump complex"/>
    <property type="evidence" value="ECO:0007669"/>
    <property type="project" value="TreeGrafter"/>
</dbReference>
<evidence type="ECO:0000259" key="3">
    <source>
        <dbReference type="Pfam" id="PF25954"/>
    </source>
</evidence>
<keyword evidence="6" id="KW-1185">Reference proteome</keyword>
<feature type="domain" description="Multidrug resistance protein MdtA-like alpha-helical hairpin" evidence="2">
    <location>
        <begin position="1"/>
        <end position="62"/>
    </location>
</feature>
<comment type="caution">
    <text evidence="5">The sequence shown here is derived from an EMBL/GenBank/DDBJ whole genome shotgun (WGS) entry which is preliminary data.</text>
</comment>
<dbReference type="EMBL" id="MNUE01000177">
    <property type="protein sequence ID" value="OJD28593.1"/>
    <property type="molecule type" value="Genomic_DNA"/>
</dbReference>
<dbReference type="Pfam" id="PF25876">
    <property type="entry name" value="HH_MFP_RND"/>
    <property type="match status" value="1"/>
</dbReference>
<dbReference type="Pfam" id="PF25954">
    <property type="entry name" value="Beta-barrel_RND_2"/>
    <property type="match status" value="1"/>
</dbReference>
<dbReference type="AlphaFoldDB" id="A0A1J9QJF4"/>
<feature type="domain" description="CusB-like beta-barrel" evidence="3">
    <location>
        <begin position="103"/>
        <end position="156"/>
    </location>
</feature>
<keyword evidence="1" id="KW-0175">Coiled coil</keyword>
<name>A0A1J9QJF4_9PEZI</name>
<dbReference type="GO" id="GO:0015562">
    <property type="term" value="F:efflux transmembrane transporter activity"/>
    <property type="evidence" value="ECO:0007669"/>
    <property type="project" value="TreeGrafter"/>
</dbReference>
<dbReference type="InterPro" id="IPR058627">
    <property type="entry name" value="MdtA-like_C"/>
</dbReference>
<evidence type="ECO:0000256" key="1">
    <source>
        <dbReference type="SAM" id="Coils"/>
    </source>
</evidence>
<evidence type="ECO:0000259" key="2">
    <source>
        <dbReference type="Pfam" id="PF25876"/>
    </source>
</evidence>
<protein>
    <submittedName>
        <fullName evidence="5">Rnd transporter</fullName>
    </submittedName>
</protein>
<sequence>LAAAEADLVRARDDLKRYQVLADQQLVSRSQLDQQSAAFKAAQGQANAARANLDVLRNQADYAQLRAPADGVIASREAEAGQVVSAGQTIFNLAADGGREVLIDLPEATIRDYAVGQPVEVELWNRPGQRLPGTIREIAAAADPQARTYATRVSLAADALADVELGQSARVYSSAGLHGTLQLPLGALQRGANGAASVWVVDPANSTMKAAPVTTGAYGSETVPVLSGVGAADWVVAAGGHLLRAGQPVIAVDRQNRPVLKPAAPPAAAAKAKE</sequence>
<dbReference type="PANTHER" id="PTHR30469">
    <property type="entry name" value="MULTIDRUG RESISTANCE PROTEIN MDTA"/>
    <property type="match status" value="1"/>
</dbReference>
<dbReference type="NCBIfam" id="TIGR01730">
    <property type="entry name" value="RND_mfp"/>
    <property type="match status" value="1"/>
</dbReference>
<gene>
    <name evidence="5" type="ORF">BKCO1_1790001</name>
</gene>
<evidence type="ECO:0000313" key="6">
    <source>
        <dbReference type="Proteomes" id="UP000183809"/>
    </source>
</evidence>
<evidence type="ECO:0000313" key="5">
    <source>
        <dbReference type="EMBL" id="OJD28593.1"/>
    </source>
</evidence>
<feature type="coiled-coil region" evidence="1">
    <location>
        <begin position="1"/>
        <end position="59"/>
    </location>
</feature>
<dbReference type="InterPro" id="IPR006143">
    <property type="entry name" value="RND_pump_MFP"/>
</dbReference>
<feature type="domain" description="Multidrug resistance protein MdtA-like C-terminal permuted SH3" evidence="4">
    <location>
        <begin position="183"/>
        <end position="239"/>
    </location>
</feature>
<dbReference type="Pfam" id="PF25967">
    <property type="entry name" value="RND-MFP_C"/>
    <property type="match status" value="1"/>
</dbReference>
<dbReference type="SUPFAM" id="SSF111369">
    <property type="entry name" value="HlyD-like secretion proteins"/>
    <property type="match status" value="1"/>
</dbReference>